<evidence type="ECO:0000256" key="2">
    <source>
        <dbReference type="ARBA" id="ARBA00022491"/>
    </source>
</evidence>
<evidence type="ECO:0000256" key="4">
    <source>
        <dbReference type="ARBA" id="ARBA00023015"/>
    </source>
</evidence>
<gene>
    <name evidence="8" type="ORF">JW984_15935</name>
</gene>
<organism evidence="8 9">
    <name type="scientific">Candidatus Zymogenus saltonus</name>
    <dbReference type="NCBI Taxonomy" id="2844893"/>
    <lineage>
        <taxon>Bacteria</taxon>
        <taxon>Deltaproteobacteria</taxon>
        <taxon>Candidatus Zymogenia</taxon>
        <taxon>Candidatus Zymogeniales</taxon>
        <taxon>Candidatus Zymogenaceae</taxon>
        <taxon>Candidatus Zymogenus</taxon>
    </lineage>
</organism>
<keyword evidence="3 7" id="KW-0862">Zinc</keyword>
<keyword evidence="4" id="KW-0805">Transcription regulation</keyword>
<keyword evidence="5" id="KW-0238">DNA-binding</keyword>
<keyword evidence="2" id="KW-0678">Repressor</keyword>
<dbReference type="Gene3D" id="1.10.10.10">
    <property type="entry name" value="Winged helix-like DNA-binding domain superfamily/Winged helix DNA-binding domain"/>
    <property type="match status" value="1"/>
</dbReference>
<sequence>MKNIGEKEITSSDPAVILRNSGLKRTLGRIKILEVLIKSVRPLTGKELLDKMGDDAVDPASVYRTLNALFEREVVHKIEGSDNIYHFAINRGEGAHPHFTCRTCGRMECLKMTAFPRIDIDLEQEGYLVERENLFIVGLCPACSIKE</sequence>
<dbReference type="PANTHER" id="PTHR33202">
    <property type="entry name" value="ZINC UPTAKE REGULATION PROTEIN"/>
    <property type="match status" value="1"/>
</dbReference>
<dbReference type="GO" id="GO:0045892">
    <property type="term" value="P:negative regulation of DNA-templated transcription"/>
    <property type="evidence" value="ECO:0007669"/>
    <property type="project" value="TreeGrafter"/>
</dbReference>
<dbReference type="EMBL" id="JAFGIX010000086">
    <property type="protein sequence ID" value="MBN1574688.1"/>
    <property type="molecule type" value="Genomic_DNA"/>
</dbReference>
<dbReference type="AlphaFoldDB" id="A0A9D8KHZ9"/>
<dbReference type="CDD" id="cd07153">
    <property type="entry name" value="Fur_like"/>
    <property type="match status" value="1"/>
</dbReference>
<evidence type="ECO:0000256" key="7">
    <source>
        <dbReference type="PIRSR" id="PIRSR602481-1"/>
    </source>
</evidence>
<evidence type="ECO:0000256" key="6">
    <source>
        <dbReference type="ARBA" id="ARBA00023163"/>
    </source>
</evidence>
<dbReference type="Proteomes" id="UP000809273">
    <property type="component" value="Unassembled WGS sequence"/>
</dbReference>
<feature type="binding site" evidence="7">
    <location>
        <position position="104"/>
    </location>
    <ligand>
        <name>Zn(2+)</name>
        <dbReference type="ChEBI" id="CHEBI:29105"/>
    </ligand>
</feature>
<keyword evidence="7" id="KW-0479">Metal-binding</keyword>
<dbReference type="SUPFAM" id="SSF46785">
    <property type="entry name" value="Winged helix' DNA-binding domain"/>
    <property type="match status" value="1"/>
</dbReference>
<evidence type="ECO:0000256" key="1">
    <source>
        <dbReference type="ARBA" id="ARBA00007957"/>
    </source>
</evidence>
<dbReference type="GO" id="GO:1900376">
    <property type="term" value="P:regulation of secondary metabolite biosynthetic process"/>
    <property type="evidence" value="ECO:0007669"/>
    <property type="project" value="TreeGrafter"/>
</dbReference>
<dbReference type="InterPro" id="IPR002481">
    <property type="entry name" value="FUR"/>
</dbReference>
<evidence type="ECO:0000256" key="5">
    <source>
        <dbReference type="ARBA" id="ARBA00023125"/>
    </source>
</evidence>
<comment type="caution">
    <text evidence="8">The sequence shown here is derived from an EMBL/GenBank/DDBJ whole genome shotgun (WGS) entry which is preliminary data.</text>
</comment>
<proteinExistence type="inferred from homology"/>
<comment type="similarity">
    <text evidence="1">Belongs to the Fur family.</text>
</comment>
<dbReference type="InterPro" id="IPR036390">
    <property type="entry name" value="WH_DNA-bd_sf"/>
</dbReference>
<protein>
    <submittedName>
        <fullName evidence="8">Transcriptional repressor</fullName>
    </submittedName>
</protein>
<reference evidence="8" key="1">
    <citation type="journal article" date="2021" name="Environ. Microbiol.">
        <title>Genomic characterization of three novel Desulfobacterota classes expand the metabolic and phylogenetic diversity of the phylum.</title>
        <authorList>
            <person name="Murphy C.L."/>
            <person name="Biggerstaff J."/>
            <person name="Eichhorn A."/>
            <person name="Ewing E."/>
            <person name="Shahan R."/>
            <person name="Soriano D."/>
            <person name="Stewart S."/>
            <person name="VanMol K."/>
            <person name="Walker R."/>
            <person name="Walters P."/>
            <person name="Elshahed M.S."/>
            <person name="Youssef N.H."/>
        </authorList>
    </citation>
    <scope>NUCLEOTIDE SEQUENCE</scope>
    <source>
        <strain evidence="8">Zod_Metabat.24</strain>
    </source>
</reference>
<feature type="binding site" evidence="7">
    <location>
        <position position="101"/>
    </location>
    <ligand>
        <name>Zn(2+)</name>
        <dbReference type="ChEBI" id="CHEBI:29105"/>
    </ligand>
</feature>
<evidence type="ECO:0000313" key="8">
    <source>
        <dbReference type="EMBL" id="MBN1574688.1"/>
    </source>
</evidence>
<dbReference type="InterPro" id="IPR043135">
    <property type="entry name" value="Fur_C"/>
</dbReference>
<dbReference type="GO" id="GO:0008270">
    <property type="term" value="F:zinc ion binding"/>
    <property type="evidence" value="ECO:0007669"/>
    <property type="project" value="TreeGrafter"/>
</dbReference>
<feature type="binding site" evidence="7">
    <location>
        <position position="143"/>
    </location>
    <ligand>
        <name>Zn(2+)</name>
        <dbReference type="ChEBI" id="CHEBI:29105"/>
    </ligand>
</feature>
<evidence type="ECO:0000313" key="9">
    <source>
        <dbReference type="Proteomes" id="UP000809273"/>
    </source>
</evidence>
<accession>A0A9D8KHZ9</accession>
<reference evidence="8" key="2">
    <citation type="submission" date="2021-01" db="EMBL/GenBank/DDBJ databases">
        <authorList>
            <person name="Hahn C.R."/>
            <person name="Youssef N.H."/>
            <person name="Elshahed M."/>
        </authorList>
    </citation>
    <scope>NUCLEOTIDE SEQUENCE</scope>
    <source>
        <strain evidence="8">Zod_Metabat.24</strain>
    </source>
</reference>
<dbReference type="GO" id="GO:0000976">
    <property type="term" value="F:transcription cis-regulatory region binding"/>
    <property type="evidence" value="ECO:0007669"/>
    <property type="project" value="TreeGrafter"/>
</dbReference>
<comment type="cofactor">
    <cofactor evidence="7">
        <name>Zn(2+)</name>
        <dbReference type="ChEBI" id="CHEBI:29105"/>
    </cofactor>
    <text evidence="7">Binds 1 zinc ion per subunit.</text>
</comment>
<dbReference type="Pfam" id="PF01475">
    <property type="entry name" value="FUR"/>
    <property type="match status" value="1"/>
</dbReference>
<feature type="binding site" evidence="7">
    <location>
        <position position="140"/>
    </location>
    <ligand>
        <name>Zn(2+)</name>
        <dbReference type="ChEBI" id="CHEBI:29105"/>
    </ligand>
</feature>
<dbReference type="InterPro" id="IPR036388">
    <property type="entry name" value="WH-like_DNA-bd_sf"/>
</dbReference>
<evidence type="ECO:0000256" key="3">
    <source>
        <dbReference type="ARBA" id="ARBA00022833"/>
    </source>
</evidence>
<name>A0A9D8KHZ9_9DELT</name>
<keyword evidence="6" id="KW-0804">Transcription</keyword>
<dbReference type="PANTHER" id="PTHR33202:SF7">
    <property type="entry name" value="FERRIC UPTAKE REGULATION PROTEIN"/>
    <property type="match status" value="1"/>
</dbReference>
<dbReference type="GO" id="GO:0003700">
    <property type="term" value="F:DNA-binding transcription factor activity"/>
    <property type="evidence" value="ECO:0007669"/>
    <property type="project" value="InterPro"/>
</dbReference>
<dbReference type="Gene3D" id="3.30.1490.190">
    <property type="match status" value="1"/>
</dbReference>